<dbReference type="AlphaFoldDB" id="A0A3B0ZQZ0"/>
<accession>A0A3B0ZQZ0</accession>
<name>A0A3B0ZQZ0_9ZZZZ</name>
<dbReference type="InterPro" id="IPR002545">
    <property type="entry name" value="CheW-lke_dom"/>
</dbReference>
<protein>
    <submittedName>
        <fullName evidence="2">Type IV pili signal transduction protein PilI</fullName>
    </submittedName>
</protein>
<dbReference type="PANTHER" id="PTHR22617:SF43">
    <property type="entry name" value="PROTEIN PILI"/>
    <property type="match status" value="1"/>
</dbReference>
<dbReference type="GO" id="GO:0005829">
    <property type="term" value="C:cytosol"/>
    <property type="evidence" value="ECO:0007669"/>
    <property type="project" value="TreeGrafter"/>
</dbReference>
<proteinExistence type="predicted"/>
<dbReference type="GO" id="GO:0007165">
    <property type="term" value="P:signal transduction"/>
    <property type="evidence" value="ECO:0007669"/>
    <property type="project" value="InterPro"/>
</dbReference>
<dbReference type="GO" id="GO:0006935">
    <property type="term" value="P:chemotaxis"/>
    <property type="evidence" value="ECO:0007669"/>
    <property type="project" value="InterPro"/>
</dbReference>
<dbReference type="EMBL" id="UOFP01000288">
    <property type="protein sequence ID" value="VAW89757.1"/>
    <property type="molecule type" value="Genomic_DNA"/>
</dbReference>
<gene>
    <name evidence="2" type="ORF">MNBD_GAMMA18-2213</name>
</gene>
<feature type="domain" description="CheW-like" evidence="1">
    <location>
        <begin position="30"/>
        <end position="171"/>
    </location>
</feature>
<evidence type="ECO:0000259" key="1">
    <source>
        <dbReference type="PROSITE" id="PS50851"/>
    </source>
</evidence>
<organism evidence="2">
    <name type="scientific">hydrothermal vent metagenome</name>
    <dbReference type="NCBI Taxonomy" id="652676"/>
    <lineage>
        <taxon>unclassified sequences</taxon>
        <taxon>metagenomes</taxon>
        <taxon>ecological metagenomes</taxon>
    </lineage>
</organism>
<dbReference type="Pfam" id="PF01584">
    <property type="entry name" value="CheW"/>
    <property type="match status" value="1"/>
</dbReference>
<dbReference type="PROSITE" id="PS50851">
    <property type="entry name" value="CHEW"/>
    <property type="match status" value="1"/>
</dbReference>
<dbReference type="Gene3D" id="2.40.50.180">
    <property type="entry name" value="CheA-289, Domain 4"/>
    <property type="match status" value="1"/>
</dbReference>
<dbReference type="SMART" id="SM00260">
    <property type="entry name" value="CheW"/>
    <property type="match status" value="1"/>
</dbReference>
<dbReference type="PANTHER" id="PTHR22617">
    <property type="entry name" value="CHEMOTAXIS SENSOR HISTIDINE KINASE-RELATED"/>
    <property type="match status" value="1"/>
</dbReference>
<sequence length="176" mass="19198">MKFFQLLQDIAAQSRQNAVPLPQSDQVRKIWHGISYRFAGIDMMSGLSEVCEVASCPPVSLLLGVKPWVRGVANVRGNLITVIDLAAFLDLRAPTTNKNSRILIVNQTGLMAGLLVDEIHGLRHLDETTKIENPVPSEAKLAPYIAAGFVGSEQEEHLVLSLLGLVQSQLFMNIAA</sequence>
<dbReference type="SUPFAM" id="SSF50341">
    <property type="entry name" value="CheW-like"/>
    <property type="match status" value="1"/>
</dbReference>
<dbReference type="InterPro" id="IPR036061">
    <property type="entry name" value="CheW-like_dom_sf"/>
</dbReference>
<reference evidence="2" key="1">
    <citation type="submission" date="2018-06" db="EMBL/GenBank/DDBJ databases">
        <authorList>
            <person name="Zhirakovskaya E."/>
        </authorList>
    </citation>
    <scope>NUCLEOTIDE SEQUENCE</scope>
</reference>
<dbReference type="InterPro" id="IPR039315">
    <property type="entry name" value="CheW"/>
</dbReference>
<evidence type="ECO:0000313" key="2">
    <source>
        <dbReference type="EMBL" id="VAW89757.1"/>
    </source>
</evidence>